<dbReference type="SUPFAM" id="SSF53474">
    <property type="entry name" value="alpha/beta-Hydrolases"/>
    <property type="match status" value="1"/>
</dbReference>
<evidence type="ECO:0000256" key="5">
    <source>
        <dbReference type="ARBA" id="ARBA00023180"/>
    </source>
</evidence>
<evidence type="ECO:0000256" key="1">
    <source>
        <dbReference type="ARBA" id="ARBA00011079"/>
    </source>
</evidence>
<dbReference type="Gene3D" id="3.40.50.1820">
    <property type="entry name" value="alpha/beta hydrolase"/>
    <property type="match status" value="1"/>
</dbReference>
<keyword evidence="8" id="KW-1185">Reference proteome</keyword>
<organism evidence="7 8">
    <name type="scientific">Saprolegnia diclina (strain VS20)</name>
    <dbReference type="NCBI Taxonomy" id="1156394"/>
    <lineage>
        <taxon>Eukaryota</taxon>
        <taxon>Sar</taxon>
        <taxon>Stramenopiles</taxon>
        <taxon>Oomycota</taxon>
        <taxon>Saprolegniomycetes</taxon>
        <taxon>Saprolegniales</taxon>
        <taxon>Saprolegniaceae</taxon>
        <taxon>Saprolegnia</taxon>
    </lineage>
</organism>
<dbReference type="eggNOG" id="KOG2183">
    <property type="taxonomic scope" value="Eukaryota"/>
</dbReference>
<evidence type="ECO:0000256" key="2">
    <source>
        <dbReference type="ARBA" id="ARBA00022670"/>
    </source>
</evidence>
<keyword evidence="6" id="KW-0472">Membrane</keyword>
<dbReference type="InterPro" id="IPR008758">
    <property type="entry name" value="Peptidase_S28"/>
</dbReference>
<keyword evidence="3" id="KW-0732">Signal</keyword>
<dbReference type="InParanoid" id="T0Q9E0"/>
<dbReference type="GO" id="GO:0070008">
    <property type="term" value="F:serine-type exopeptidase activity"/>
    <property type="evidence" value="ECO:0007669"/>
    <property type="project" value="InterPro"/>
</dbReference>
<keyword evidence="6" id="KW-0812">Transmembrane</keyword>
<evidence type="ECO:0008006" key="9">
    <source>
        <dbReference type="Google" id="ProtNLM"/>
    </source>
</evidence>
<evidence type="ECO:0000313" key="8">
    <source>
        <dbReference type="Proteomes" id="UP000030762"/>
    </source>
</evidence>
<dbReference type="GO" id="GO:0008239">
    <property type="term" value="F:dipeptidyl-peptidase activity"/>
    <property type="evidence" value="ECO:0007669"/>
    <property type="project" value="TreeGrafter"/>
</dbReference>
<dbReference type="GeneID" id="19948539"/>
<dbReference type="PANTHER" id="PTHR11010:SF120">
    <property type="entry name" value="LYSOSOMAL PRO-X CARBOXYPEPTIDASE"/>
    <property type="match status" value="1"/>
</dbReference>
<dbReference type="RefSeq" id="XP_008611890.1">
    <property type="nucleotide sequence ID" value="XM_008613668.1"/>
</dbReference>
<dbReference type="AlphaFoldDB" id="T0Q9E0"/>
<accession>T0Q9E0</accession>
<dbReference type="EMBL" id="JH767154">
    <property type="protein sequence ID" value="EQC34484.1"/>
    <property type="molecule type" value="Genomic_DNA"/>
</dbReference>
<dbReference type="Gene3D" id="1.20.120.980">
    <property type="entry name" value="Serine carboxypeptidase S28, SKS domain"/>
    <property type="match status" value="1"/>
</dbReference>
<feature type="transmembrane region" description="Helical" evidence="6">
    <location>
        <begin position="33"/>
        <end position="52"/>
    </location>
</feature>
<comment type="similarity">
    <text evidence="1">Belongs to the peptidase S28 family.</text>
</comment>
<keyword evidence="2" id="KW-0645">Protease</keyword>
<dbReference type="PANTHER" id="PTHR11010">
    <property type="entry name" value="PROTEASE S28 PRO-X CARBOXYPEPTIDASE-RELATED"/>
    <property type="match status" value="1"/>
</dbReference>
<evidence type="ECO:0000256" key="4">
    <source>
        <dbReference type="ARBA" id="ARBA00022801"/>
    </source>
</evidence>
<keyword evidence="6" id="KW-1133">Transmembrane helix</keyword>
<reference evidence="7 8" key="1">
    <citation type="submission" date="2012-04" db="EMBL/GenBank/DDBJ databases">
        <title>The Genome Sequence of Saprolegnia declina VS20.</title>
        <authorList>
            <consortium name="The Broad Institute Genome Sequencing Platform"/>
            <person name="Russ C."/>
            <person name="Nusbaum C."/>
            <person name="Tyler B."/>
            <person name="van West P."/>
            <person name="Dieguez-Uribeondo J."/>
            <person name="de Bruijn I."/>
            <person name="Tripathy S."/>
            <person name="Jiang R."/>
            <person name="Young S.K."/>
            <person name="Zeng Q."/>
            <person name="Gargeya S."/>
            <person name="Fitzgerald M."/>
            <person name="Haas B."/>
            <person name="Abouelleil A."/>
            <person name="Alvarado L."/>
            <person name="Arachchi H.M."/>
            <person name="Berlin A."/>
            <person name="Chapman S.B."/>
            <person name="Goldberg J."/>
            <person name="Griggs A."/>
            <person name="Gujja S."/>
            <person name="Hansen M."/>
            <person name="Howarth C."/>
            <person name="Imamovic A."/>
            <person name="Larimer J."/>
            <person name="McCowen C."/>
            <person name="Montmayeur A."/>
            <person name="Murphy C."/>
            <person name="Neiman D."/>
            <person name="Pearson M."/>
            <person name="Priest M."/>
            <person name="Roberts A."/>
            <person name="Saif S."/>
            <person name="Shea T."/>
            <person name="Sisk P."/>
            <person name="Sykes S."/>
            <person name="Wortman J."/>
            <person name="Nusbaum C."/>
            <person name="Birren B."/>
        </authorList>
    </citation>
    <scope>NUCLEOTIDE SEQUENCE [LARGE SCALE GENOMIC DNA]</scope>
    <source>
        <strain evidence="7 8">VS20</strain>
    </source>
</reference>
<dbReference type="Pfam" id="PF05577">
    <property type="entry name" value="Peptidase_S28"/>
    <property type="match status" value="1"/>
</dbReference>
<protein>
    <recommendedName>
        <fullName evidence="9">Lysosomal Pro-X carboxypeptidase</fullName>
    </recommendedName>
</protein>
<evidence type="ECO:0000256" key="3">
    <source>
        <dbReference type="ARBA" id="ARBA00022729"/>
    </source>
</evidence>
<dbReference type="InterPro" id="IPR029058">
    <property type="entry name" value="AB_hydrolase_fold"/>
</dbReference>
<dbReference type="InterPro" id="IPR042269">
    <property type="entry name" value="Ser_carbopepase_S28_SKS"/>
</dbReference>
<name>T0Q9E0_SAPDV</name>
<dbReference type="GO" id="GO:0006508">
    <property type="term" value="P:proteolysis"/>
    <property type="evidence" value="ECO:0007669"/>
    <property type="project" value="UniProtKB-KW"/>
</dbReference>
<dbReference type="OrthoDB" id="2130629at2759"/>
<gene>
    <name evidence="7" type="ORF">SDRG_07812</name>
</gene>
<dbReference type="STRING" id="1156394.T0Q9E0"/>
<sequence>MASDDETRLPILEKLTSDAEAHARSTTRVRRSFTSLVAIVLVSAVLAFGWSLPAKPDPPLQDARHDFSGDLRSRCETNTLLQPLDHFGASANAASFEQRYLTCSEFFDATNGPIFFYTGGNANVEVFLNTTGAMWEAAPVANALLVFAEHRFFGTSIPSSSSSTHALDHLSTAQALADYANVITALLARFGHRPVVAFGGGYGGLLATWLRLKFPHLVIGAVASSAPLLAFEANVDATAFARTVTYVASPVAGAHPNCIPNVRALWPQLTAAAHSSSGRTQLAAAFRLCPGISPSSSSLVAWITTAFEALAVHNHPFPTAGLPGHPMRAACAHLAHDYYAGRSDLELYAAVRDAVGVYYNASGDVPCFDLGNDHGERRQNVFKYLKCTELYTPRDYAGGDDDMFPPQRHNETTDAMRCLQTWGVDLRPFYAHTMYGGRAGLEAATNLVLTNGDLDPWSNSGILQSLSQSVVAVRIPKGAHQSDLYFHDATDSDDLASARAVVRAHVQHWLTTFSKH</sequence>
<evidence type="ECO:0000256" key="6">
    <source>
        <dbReference type="SAM" id="Phobius"/>
    </source>
</evidence>
<keyword evidence="5" id="KW-0325">Glycoprotein</keyword>
<dbReference type="OMA" id="WITTAFE"/>
<evidence type="ECO:0000313" key="7">
    <source>
        <dbReference type="EMBL" id="EQC34484.1"/>
    </source>
</evidence>
<keyword evidence="4" id="KW-0378">Hydrolase</keyword>
<dbReference type="Proteomes" id="UP000030762">
    <property type="component" value="Unassembled WGS sequence"/>
</dbReference>
<proteinExistence type="inferred from homology"/>
<dbReference type="VEuPathDB" id="FungiDB:SDRG_07812"/>